<sequence>MGRSHNIEHDISELFSGTGALPNSKSTGNKGHGTKSERNSMSNRTIENLRSRQKELDPRKSSVNSNHGKQQARGAGEIGIQKHLDSLLDIEKDATRADNAHAKLSGSFQTHQDAKEKTSVVQGTMAPLNLDGDRWDYTLDNRASGPVKDYVFPNDHLPPSRAKTVDGDLYTTTPLPSELVSLTDISTYLVSHGLPSLPRSLETATSGSISIPGLLTNAQSTDLRNFIIAISNKISAPQKSESKVDHSLNEQISILMSKVNTQNDKNAQLSTRLDEMSKQAACDSKEIDALQFYIQEMKSREEAIQQRDIVTLESLKKKFGRHYMQSATSGGTSSGIDGFLLEVIRAYESKLELVEKGGDHNPTAIFKSILPRPIHHAPGTSSYLTLGTRPSSEQAQSSTNKTDNAQIEVLKLQLENATKALYVSNNEVESLKMQLLNAGKSSWTEDASACPMSTRKMIRRDKSLQSVRFNHIKQLSPNHAHNLLNDVCIRLSIREVEQLPAGIERIYLVLQLVGQMKAFIREVDAIVRLHAANPEKSDEPKKLSSLLAIIRYWGENTMCANDLTKFSQEIHKILNIQQRHGSDLHCLEEIRQLSLSGGRFSKRQSKTLGDDESDPAIHFRNLFNVPPDTDLISKINEVFVFCSEIRSRIEQLREVLHLDKHIQSVIVLSRSVDAIRDLLQQSTYAPDSFISIGNSKLSPEATPAKLKPSGDGTHHQQHMLAGSQPLEDSKEFNFSSYVSGGSPSRLSVQHESTDSPPKPYPELFTGHCASDRKEMGVKLEPFDHYPVFSDEENYDPSFTRANRRAGPDFATPNNNAGGTSSGIRRTPRHADSPIDGLCQLVGSRIVDESLIESTMDRNPGFKSELTFHVNSRDYLVGRTQNAQPDTHTPTIYWTSPASPSLTTRRVGIHHVRNVIIVRSNCQRLPFMSSRRSAGNAASVTRDHFKRLKELREAGTTNLRDYETVENVDIFDEVTEEEYNTLNKRSRLEDDFVVDDNGEGYGNNGLEDWDHPQSGQSSTDEDDSNNINDGHGRTTSSKLKGKSSKSSKRKRDKNLTNRGEPGNGASIVDMFNKQSKPSNGRADQKANDQILGESTLLLDSILDGLDDVSQPQKEKKRRSNVISTSRGATSRQSLNSPSNSLFLKSQNTDNSFPMESLVKTEDSMVMADNFNQDLHDGSYDDMDFGGHSPSYRPAVKLENSGISKIDPNRTQVNLNTTMASGKEGTADEEEFKPSTNDFSAGLEPPKVKIRKLQKSTAEAKSSKLAASFLPKFEQVEASLAPQPSVISSTEMAGCTSWKALKDTVQISEAVSKQPSSLVRSNIGLDSMLESDGSLRLYWFDCLEKNGVVYLFGKVFQPWTNTHVSCCVIVKNIQRNLFVLPRPTRLDATGTPTDIVVTMSDVYDEFDVIRQRHQISEFLSRPVTRKYAFEMPNIPSESEYLKVVYPFSEPELPLNTSGNTFSCIFGTRTRALELLILKRKLMGPCWISIKNAKLSSPIVSWCKLESTVDDPKDIRVLSDSDPDAPKQAPPFVVMSLSLRTYMNHQKQANEIVAASALVYNNVNIEGDTTDDSAVRLTVVRQLDQIPIPVEFMDLASKQRTKLVVLPNETSLLNYLLANIYQLDPDVLVGHNIVDFDLDVLLHRMKLHNTQNWSRIGRLRRSIWPVMQGGAGGTGDSSIAERQIATGRLMCDTYRAAQDLIRSKSYSLTSLAASQLKIERPNIDFDQIPSYFWNSYKLIEMVQHCEFDTFLTCQLMLKLQILPLTKQLTNLAGNIWARSLTGARAERNEYLLLHEFHEKKYICPDKVYNTRVVTDQLDENDATANGFSGKKNEKRKAAYAGGLVLEPKKGFYDKYVLMLDFNSLYPSIIQEYNICFTTISRTYDAGGDHMPDPPNPSTSRGILPRLLGTLVDRRRLVKGLMKDPKATSTELAQYDIRQKALKLTANSMYGCLGFSHSRFFAKPLAMLITSKGREILQNTVDLAEKSNLDVIYGDTDSIMIYTNTTDLSEVKRLGQELKKAVNKRYNLLEIELDGFYERMLLLKKKKYAAILVEEKDGQLKKTIEMKGLDLVRRDWCGLSFDASNYVLQQIFSGETREEVVERIHQYLSKFGEEVRLGSVPIEKFVINKGLTKNPESYADKETQPHVQVAIHLKARGISARPGDTIPYVICQGTTTHVAQRARHPDDVIKEGSIYKIDFDWYLSNQVHPPVTRLCQPIEGTDSARLANCLGLDMAKFSAGTLLSSTDALSTADVYTFESQISEEERFMDVQRWSPRCLGCGESAEFKGVVHIENDVAVSGLICPNAACGQEMPIPSLAVQLRVAICAQMRVYLDQSVVCDDPSCRNTTRSTSVFGRRCLVPGCKGTVSFLLSDRALYLQMQYFESLFDISRVQKMLEKGVGSDELANLVKSILTLTLTDIEYLGNVVERYLSINARRWVDLGKLFSFR</sequence>
<keyword evidence="8" id="KW-0863">Zinc-finger</keyword>
<feature type="region of interest" description="Disordered" evidence="13">
    <location>
        <begin position="1"/>
        <end position="78"/>
    </location>
</feature>
<dbReference type="Gene3D" id="3.30.420.10">
    <property type="entry name" value="Ribonuclease H-like superfamily/Ribonuclease H"/>
    <property type="match status" value="1"/>
</dbReference>
<evidence type="ECO:0000256" key="1">
    <source>
        <dbReference type="ARBA" id="ARBA00004123"/>
    </source>
</evidence>
<dbReference type="Gene3D" id="6.10.10.100">
    <property type="match status" value="1"/>
</dbReference>
<feature type="domain" description="DNA-directed DNA polymerase family B multifunctional" evidence="14">
    <location>
        <begin position="1772"/>
        <end position="2214"/>
    </location>
</feature>
<dbReference type="InterPro" id="IPR006134">
    <property type="entry name" value="DNA-dir_DNA_pol_B_multi_dom"/>
</dbReference>
<feature type="domain" description="DNA polymerase alpha catalytic subunit N-terminal" evidence="17">
    <location>
        <begin position="945"/>
        <end position="1009"/>
    </location>
</feature>
<feature type="region of interest" description="Disordered" evidence="13">
    <location>
        <begin position="1107"/>
        <end position="1148"/>
    </location>
</feature>
<dbReference type="SMART" id="SM00486">
    <property type="entry name" value="POLBc"/>
    <property type="match status" value="1"/>
</dbReference>
<feature type="compositionally biased region" description="Basic and acidic residues" evidence="13">
    <location>
        <begin position="47"/>
        <end position="60"/>
    </location>
</feature>
<evidence type="ECO:0000256" key="2">
    <source>
        <dbReference type="ARBA" id="ARBA00005755"/>
    </source>
</evidence>
<dbReference type="CDD" id="cd05532">
    <property type="entry name" value="POLBc_alpha"/>
    <property type="match status" value="1"/>
</dbReference>
<dbReference type="NCBIfam" id="TIGR00592">
    <property type="entry name" value="pol2"/>
    <property type="match status" value="1"/>
</dbReference>
<keyword evidence="12" id="KW-0539">Nucleus</keyword>
<evidence type="ECO:0000259" key="14">
    <source>
        <dbReference type="Pfam" id="PF00136"/>
    </source>
</evidence>
<comment type="subcellular location">
    <subcellularLocation>
        <location evidence="1">Nucleus</location>
    </subcellularLocation>
</comment>
<dbReference type="Gene3D" id="3.30.70.2820">
    <property type="match status" value="1"/>
</dbReference>
<organism evidence="18 19">
    <name type="scientific">Batrachochytrium salamandrivorans</name>
    <dbReference type="NCBI Taxonomy" id="1357716"/>
    <lineage>
        <taxon>Eukaryota</taxon>
        <taxon>Fungi</taxon>
        <taxon>Fungi incertae sedis</taxon>
        <taxon>Chytridiomycota</taxon>
        <taxon>Chytridiomycota incertae sedis</taxon>
        <taxon>Chytridiomycetes</taxon>
        <taxon>Rhizophydiales</taxon>
        <taxon>Rhizophydiales incertae sedis</taxon>
        <taxon>Batrachochytrium</taxon>
    </lineage>
</organism>
<feature type="compositionally biased region" description="Basic and acidic residues" evidence="13">
    <location>
        <begin position="1"/>
        <end position="12"/>
    </location>
</feature>
<feature type="compositionally biased region" description="Basic residues" evidence="13">
    <location>
        <begin position="1038"/>
        <end position="1051"/>
    </location>
</feature>
<evidence type="ECO:0000256" key="11">
    <source>
        <dbReference type="ARBA" id="ARBA00023125"/>
    </source>
</evidence>
<evidence type="ECO:0000313" key="19">
    <source>
        <dbReference type="Proteomes" id="UP001648503"/>
    </source>
</evidence>
<feature type="region of interest" description="Disordered" evidence="13">
    <location>
        <begin position="992"/>
        <end position="1084"/>
    </location>
</feature>
<evidence type="ECO:0000256" key="10">
    <source>
        <dbReference type="ARBA" id="ARBA00022932"/>
    </source>
</evidence>
<dbReference type="EC" id="2.7.7.7" evidence="3"/>
<feature type="domain" description="Zinc finger DNA-directed DNA polymerase family B alpha" evidence="16">
    <location>
        <begin position="2255"/>
        <end position="2441"/>
    </location>
</feature>
<dbReference type="Pfam" id="PF08996">
    <property type="entry name" value="zf-DNA_Pol"/>
    <property type="match status" value="1"/>
</dbReference>
<dbReference type="InterPro" id="IPR036397">
    <property type="entry name" value="RNaseH_sf"/>
</dbReference>
<dbReference type="Gene3D" id="1.10.3200.20">
    <property type="entry name" value="DNA Polymerase alpha, zinc finger"/>
    <property type="match status" value="1"/>
</dbReference>
<evidence type="ECO:0000256" key="9">
    <source>
        <dbReference type="ARBA" id="ARBA00022833"/>
    </source>
</evidence>
<evidence type="ECO:0000256" key="6">
    <source>
        <dbReference type="ARBA" id="ARBA00022705"/>
    </source>
</evidence>
<dbReference type="PRINTS" id="PR00106">
    <property type="entry name" value="DNAPOLB"/>
</dbReference>
<evidence type="ECO:0000256" key="8">
    <source>
        <dbReference type="ARBA" id="ARBA00022771"/>
    </source>
</evidence>
<feature type="domain" description="DNA-directed DNA polymerase family B exonuclease" evidence="15">
    <location>
        <begin position="1462"/>
        <end position="1707"/>
    </location>
</feature>
<evidence type="ECO:0000256" key="3">
    <source>
        <dbReference type="ARBA" id="ARBA00012417"/>
    </source>
</evidence>
<evidence type="ECO:0000256" key="7">
    <source>
        <dbReference type="ARBA" id="ARBA00022723"/>
    </source>
</evidence>
<evidence type="ECO:0000256" key="4">
    <source>
        <dbReference type="ARBA" id="ARBA00022679"/>
    </source>
</evidence>
<keyword evidence="6" id="KW-0235">DNA replication</keyword>
<feature type="region of interest" description="Disordered" evidence="13">
    <location>
        <begin position="803"/>
        <end position="831"/>
    </location>
</feature>
<dbReference type="InterPro" id="IPR006133">
    <property type="entry name" value="DNA-dir_DNA_pol_B_exonuc"/>
</dbReference>
<dbReference type="InterPro" id="IPR023211">
    <property type="entry name" value="DNA_pol_palm_dom_sf"/>
</dbReference>
<dbReference type="InterPro" id="IPR042087">
    <property type="entry name" value="DNA_pol_B_thumb"/>
</dbReference>
<dbReference type="Gene3D" id="2.40.50.730">
    <property type="match status" value="1"/>
</dbReference>
<dbReference type="Proteomes" id="UP001648503">
    <property type="component" value="Unassembled WGS sequence"/>
</dbReference>
<dbReference type="CDD" id="cd05776">
    <property type="entry name" value="DNA_polB_alpha_exo"/>
    <property type="match status" value="1"/>
</dbReference>
<gene>
    <name evidence="18" type="ORF">BASA50_009745</name>
</gene>
<dbReference type="InterPro" id="IPR006172">
    <property type="entry name" value="DNA-dir_DNA_pol_B"/>
</dbReference>
<feature type="region of interest" description="Disordered" evidence="13">
    <location>
        <begin position="738"/>
        <end position="761"/>
    </location>
</feature>
<keyword evidence="9" id="KW-0862">Zinc</keyword>
<proteinExistence type="inferred from homology"/>
<keyword evidence="19" id="KW-1185">Reference proteome</keyword>
<dbReference type="InterPro" id="IPR012337">
    <property type="entry name" value="RNaseH-like_sf"/>
</dbReference>
<dbReference type="PROSITE" id="PS00116">
    <property type="entry name" value="DNA_POLYMERASE_B"/>
    <property type="match status" value="1"/>
</dbReference>
<dbReference type="SUPFAM" id="SSF53098">
    <property type="entry name" value="Ribonuclease H-like"/>
    <property type="match status" value="1"/>
</dbReference>
<dbReference type="Gene3D" id="1.10.287.690">
    <property type="entry name" value="Helix hairpin bin"/>
    <property type="match status" value="1"/>
</dbReference>
<dbReference type="InterPro" id="IPR045846">
    <property type="entry name" value="POLBc_alpha"/>
</dbReference>
<dbReference type="PANTHER" id="PTHR45861:SF1">
    <property type="entry name" value="DNA POLYMERASE ALPHA CATALYTIC SUBUNIT"/>
    <property type="match status" value="1"/>
</dbReference>
<evidence type="ECO:0000256" key="12">
    <source>
        <dbReference type="ARBA" id="ARBA00023242"/>
    </source>
</evidence>
<keyword evidence="7" id="KW-0479">Metal-binding</keyword>
<evidence type="ECO:0000259" key="16">
    <source>
        <dbReference type="Pfam" id="PF08996"/>
    </source>
</evidence>
<comment type="caution">
    <text evidence="18">The sequence shown here is derived from an EMBL/GenBank/DDBJ whole genome shotgun (WGS) entry which is preliminary data.</text>
</comment>
<reference evidence="18 19" key="1">
    <citation type="submission" date="2021-02" db="EMBL/GenBank/DDBJ databases">
        <title>Variation within the Batrachochytrium salamandrivorans European outbreak.</title>
        <authorList>
            <person name="Kelly M."/>
            <person name="Pasmans F."/>
            <person name="Shea T.P."/>
            <person name="Munoz J.F."/>
            <person name="Carranza S."/>
            <person name="Cuomo C.A."/>
            <person name="Martel A."/>
        </authorList>
    </citation>
    <scope>NUCLEOTIDE SEQUENCE [LARGE SCALE GENOMIC DNA]</scope>
    <source>
        <strain evidence="18 19">AMFP18/2</strain>
    </source>
</reference>
<dbReference type="InterPro" id="IPR024647">
    <property type="entry name" value="DNA_pol_a_cat_su_N"/>
</dbReference>
<feature type="compositionally biased region" description="Polar residues" evidence="13">
    <location>
        <begin position="1119"/>
        <end position="1148"/>
    </location>
</feature>
<dbReference type="Gene3D" id="1.10.132.60">
    <property type="entry name" value="DNA polymerase family B, C-terminal domain"/>
    <property type="match status" value="1"/>
</dbReference>
<protein>
    <recommendedName>
        <fullName evidence="3">DNA-directed DNA polymerase</fullName>
        <ecNumber evidence="3">2.7.7.7</ecNumber>
    </recommendedName>
</protein>
<evidence type="ECO:0000259" key="15">
    <source>
        <dbReference type="Pfam" id="PF03104"/>
    </source>
</evidence>
<dbReference type="InterPro" id="IPR015088">
    <property type="entry name" value="Znf_DNA-dir_DNA_pol_B_alpha"/>
</dbReference>
<feature type="region of interest" description="Disordered" evidence="13">
    <location>
        <begin position="1220"/>
        <end position="1241"/>
    </location>
</feature>
<keyword evidence="10" id="KW-0239">DNA-directed DNA polymerase</keyword>
<keyword evidence="4" id="KW-0808">Transferase</keyword>
<dbReference type="SUPFAM" id="SSF56672">
    <property type="entry name" value="DNA/RNA polymerases"/>
    <property type="match status" value="1"/>
</dbReference>
<dbReference type="InterPro" id="IPR017964">
    <property type="entry name" value="DNA-dir_DNA_pol_B_CS"/>
</dbReference>
<name>A0ABQ8F0S0_9FUNG</name>
<feature type="region of interest" description="Disordered" evidence="13">
    <location>
        <begin position="700"/>
        <end position="725"/>
    </location>
</feature>
<feature type="compositionally biased region" description="Polar residues" evidence="13">
    <location>
        <begin position="738"/>
        <end position="750"/>
    </location>
</feature>
<evidence type="ECO:0000313" key="18">
    <source>
        <dbReference type="EMBL" id="KAH6590043.1"/>
    </source>
</evidence>
<dbReference type="InterPro" id="IPR038256">
    <property type="entry name" value="Pol_alpha_znc_sf"/>
</dbReference>
<evidence type="ECO:0000259" key="17">
    <source>
        <dbReference type="Pfam" id="PF12254"/>
    </source>
</evidence>
<dbReference type="Pfam" id="PF12254">
    <property type="entry name" value="DNA_pol_alpha_N"/>
    <property type="match status" value="1"/>
</dbReference>
<dbReference type="PANTHER" id="PTHR45861">
    <property type="entry name" value="DNA POLYMERASE ALPHA CATALYTIC SUBUNIT"/>
    <property type="match status" value="1"/>
</dbReference>
<dbReference type="Gene3D" id="3.90.1600.10">
    <property type="entry name" value="Palm domain of DNA polymerase"/>
    <property type="match status" value="1"/>
</dbReference>
<evidence type="ECO:0000256" key="5">
    <source>
        <dbReference type="ARBA" id="ARBA00022695"/>
    </source>
</evidence>
<dbReference type="Pfam" id="PF03104">
    <property type="entry name" value="DNA_pol_B_exo1"/>
    <property type="match status" value="1"/>
</dbReference>
<dbReference type="EMBL" id="JAFCIX010000438">
    <property type="protein sequence ID" value="KAH6590043.1"/>
    <property type="molecule type" value="Genomic_DNA"/>
</dbReference>
<accession>A0ABQ8F0S0</accession>
<dbReference type="InterPro" id="IPR043502">
    <property type="entry name" value="DNA/RNA_pol_sf"/>
</dbReference>
<evidence type="ECO:0000256" key="13">
    <source>
        <dbReference type="SAM" id="MobiDB-lite"/>
    </source>
</evidence>
<feature type="compositionally biased region" description="Polar residues" evidence="13">
    <location>
        <begin position="811"/>
        <end position="823"/>
    </location>
</feature>
<keyword evidence="5" id="KW-0548">Nucleotidyltransferase</keyword>
<comment type="similarity">
    <text evidence="2">Belongs to the DNA polymerase type-B family.</text>
</comment>
<keyword evidence="11" id="KW-0238">DNA-binding</keyword>
<dbReference type="Pfam" id="PF00136">
    <property type="entry name" value="DNA_pol_B"/>
    <property type="match status" value="1"/>
</dbReference>